<dbReference type="InterPro" id="IPR000683">
    <property type="entry name" value="Gfo/Idh/MocA-like_OxRdtase_N"/>
</dbReference>
<reference evidence="5 6" key="1">
    <citation type="submission" date="2020-08" db="EMBL/GenBank/DDBJ databases">
        <title>Sequencing the genomes of 1000 actinobacteria strains.</title>
        <authorList>
            <person name="Klenk H.-P."/>
        </authorList>
    </citation>
    <scope>NUCLEOTIDE SEQUENCE [LARGE SCALE GENOMIC DNA]</scope>
    <source>
        <strain evidence="5 6">DSM 45584</strain>
    </source>
</reference>
<dbReference type="InterPro" id="IPR055170">
    <property type="entry name" value="GFO_IDH_MocA-like_dom"/>
</dbReference>
<dbReference type="PANTHER" id="PTHR43818:SF11">
    <property type="entry name" value="BCDNA.GH03377"/>
    <property type="match status" value="1"/>
</dbReference>
<proteinExistence type="predicted"/>
<dbReference type="SUPFAM" id="SSF55347">
    <property type="entry name" value="Glyceraldehyde-3-phosphate dehydrogenase-like, C-terminal domain"/>
    <property type="match status" value="1"/>
</dbReference>
<feature type="domain" description="GFO/IDH/MocA-like oxidoreductase" evidence="4">
    <location>
        <begin position="141"/>
        <end position="245"/>
    </location>
</feature>
<evidence type="ECO:0000256" key="1">
    <source>
        <dbReference type="ARBA" id="ARBA00023002"/>
    </source>
</evidence>
<evidence type="ECO:0000313" key="5">
    <source>
        <dbReference type="EMBL" id="MBB5157229.1"/>
    </source>
</evidence>
<dbReference type="Proteomes" id="UP000584374">
    <property type="component" value="Unassembled WGS sequence"/>
</dbReference>
<dbReference type="AlphaFoldDB" id="A0A840QF63"/>
<feature type="domain" description="DUF6917" evidence="3">
    <location>
        <begin position="310"/>
        <end position="435"/>
    </location>
</feature>
<dbReference type="Gene3D" id="3.30.360.10">
    <property type="entry name" value="Dihydrodipicolinate Reductase, domain 2"/>
    <property type="match status" value="1"/>
</dbReference>
<dbReference type="Pfam" id="PF21891">
    <property type="entry name" value="DUF6917"/>
    <property type="match status" value="1"/>
</dbReference>
<name>A0A840QF63_9PSEU</name>
<dbReference type="GO" id="GO:0016491">
    <property type="term" value="F:oxidoreductase activity"/>
    <property type="evidence" value="ECO:0007669"/>
    <property type="project" value="UniProtKB-KW"/>
</dbReference>
<dbReference type="SUPFAM" id="SSF51735">
    <property type="entry name" value="NAD(P)-binding Rossmann-fold domains"/>
    <property type="match status" value="1"/>
</dbReference>
<accession>A0A840QF63</accession>
<evidence type="ECO:0000259" key="2">
    <source>
        <dbReference type="Pfam" id="PF01408"/>
    </source>
</evidence>
<dbReference type="Pfam" id="PF01408">
    <property type="entry name" value="GFO_IDH_MocA"/>
    <property type="match status" value="1"/>
</dbReference>
<dbReference type="InterPro" id="IPR036291">
    <property type="entry name" value="NAD(P)-bd_dom_sf"/>
</dbReference>
<dbReference type="Pfam" id="PF22725">
    <property type="entry name" value="GFO_IDH_MocA_C3"/>
    <property type="match status" value="1"/>
</dbReference>
<comment type="caution">
    <text evidence="5">The sequence shown here is derived from an EMBL/GenBank/DDBJ whole genome shotgun (WGS) entry which is preliminary data.</text>
</comment>
<dbReference type="RefSeq" id="WP_184728225.1">
    <property type="nucleotide sequence ID" value="NZ_JACHIW010000001.1"/>
</dbReference>
<evidence type="ECO:0000259" key="3">
    <source>
        <dbReference type="Pfam" id="PF21891"/>
    </source>
</evidence>
<protein>
    <submittedName>
        <fullName evidence="5">Putative dehydrogenase</fullName>
    </submittedName>
</protein>
<evidence type="ECO:0000313" key="6">
    <source>
        <dbReference type="Proteomes" id="UP000584374"/>
    </source>
</evidence>
<feature type="domain" description="Gfo/Idh/MocA-like oxidoreductase N-terminal" evidence="2">
    <location>
        <begin position="2"/>
        <end position="117"/>
    </location>
</feature>
<dbReference type="InterPro" id="IPR054210">
    <property type="entry name" value="DUF6917"/>
</dbReference>
<dbReference type="GO" id="GO:0000166">
    <property type="term" value="F:nucleotide binding"/>
    <property type="evidence" value="ECO:0007669"/>
    <property type="project" value="InterPro"/>
</dbReference>
<dbReference type="EMBL" id="JACHIW010000001">
    <property type="protein sequence ID" value="MBB5157229.1"/>
    <property type="molecule type" value="Genomic_DNA"/>
</dbReference>
<sequence>MKLAVIGLGAIAPYFVSAIDRDPTLTLAAVCDLDDMKLMSWRQNGVATFTDYRELLDSGLIDGVVITLPNDLHAEVACAALAKGVAVCCEKPMAVTVEEAARMVDVANRSETVLFTAFHRRYNRHLLDLAARLPADHSRIAHVVHRYQENIEEHTGGDAWYLDLARCGGGCVIDNGPNALDAVRYLLGDLRLVDATIGDVRSGNEFYAELDLRSASGVAVRVELDWALPTGEVKDIEVHLHDGTVLGADLLAGYTEFKSSLEHEYSGILTAFREAVAEGRTYRDPGPDVVALVAHAYKVARTKETRQRMVAKKDCSAAMVKLLFHTRDDRGMKLSPWGSRCVSAGEIHELVTTTDRPVREGERVDNVGFLGFAEFLQATVLERGDEVWLGGDQRLGKIIGFDECHFPNHYNVLIEVPALVTAADLDLRPGDAIHVQRGSQ</sequence>
<keyword evidence="6" id="KW-1185">Reference proteome</keyword>
<dbReference type="InterPro" id="IPR050463">
    <property type="entry name" value="Gfo/Idh/MocA_oxidrdct_glycsds"/>
</dbReference>
<evidence type="ECO:0000259" key="4">
    <source>
        <dbReference type="Pfam" id="PF22725"/>
    </source>
</evidence>
<gene>
    <name evidence="5" type="ORF">BJ970_004763</name>
</gene>
<keyword evidence="1" id="KW-0560">Oxidoreductase</keyword>
<dbReference type="PANTHER" id="PTHR43818">
    <property type="entry name" value="BCDNA.GH03377"/>
    <property type="match status" value="1"/>
</dbReference>
<dbReference type="Gene3D" id="3.40.50.720">
    <property type="entry name" value="NAD(P)-binding Rossmann-like Domain"/>
    <property type="match status" value="1"/>
</dbReference>
<organism evidence="5 6">
    <name type="scientific">Saccharopolyspora phatthalungensis</name>
    <dbReference type="NCBI Taxonomy" id="664693"/>
    <lineage>
        <taxon>Bacteria</taxon>
        <taxon>Bacillati</taxon>
        <taxon>Actinomycetota</taxon>
        <taxon>Actinomycetes</taxon>
        <taxon>Pseudonocardiales</taxon>
        <taxon>Pseudonocardiaceae</taxon>
        <taxon>Saccharopolyspora</taxon>
    </lineage>
</organism>